<dbReference type="Proteomes" id="UP001172737">
    <property type="component" value="Unassembled WGS sequence"/>
</dbReference>
<dbReference type="GO" id="GO:0008233">
    <property type="term" value="F:peptidase activity"/>
    <property type="evidence" value="ECO:0007669"/>
    <property type="project" value="InterPro"/>
</dbReference>
<reference evidence="2" key="1">
    <citation type="submission" date="2023-06" db="EMBL/GenBank/DDBJ databases">
        <title>Sysu t00039.</title>
        <authorList>
            <person name="Gao L."/>
            <person name="Fang B.-Z."/>
            <person name="Li W.-J."/>
        </authorList>
    </citation>
    <scope>NUCLEOTIDE SEQUENCE</scope>
    <source>
        <strain evidence="2">SYSU T00039</strain>
    </source>
</reference>
<dbReference type="Pfam" id="PF03136">
    <property type="entry name" value="Pup_ligase"/>
    <property type="match status" value="1"/>
</dbReference>
<organism evidence="2 3">
    <name type="scientific">Demequina lignilytica</name>
    <dbReference type="NCBI Taxonomy" id="3051663"/>
    <lineage>
        <taxon>Bacteria</taxon>
        <taxon>Bacillati</taxon>
        <taxon>Actinomycetota</taxon>
        <taxon>Actinomycetes</taxon>
        <taxon>Micrococcales</taxon>
        <taxon>Demequinaceae</taxon>
        <taxon>Demequina</taxon>
    </lineage>
</organism>
<dbReference type="PANTHER" id="PTHR42307:SF2">
    <property type="entry name" value="PUP DEAMIDASE_DEPUPYLASE"/>
    <property type="match status" value="1"/>
</dbReference>
<dbReference type="InterPro" id="IPR022366">
    <property type="entry name" value="Pup_deamidase"/>
</dbReference>
<dbReference type="InterPro" id="IPR004347">
    <property type="entry name" value="Pup_ligase/deamidase"/>
</dbReference>
<keyword evidence="3" id="KW-1185">Reference proteome</keyword>
<dbReference type="GO" id="GO:0019941">
    <property type="term" value="P:modification-dependent protein catabolic process"/>
    <property type="evidence" value="ECO:0007669"/>
    <property type="project" value="InterPro"/>
</dbReference>
<dbReference type="EMBL" id="JAUHPX010000009">
    <property type="protein sequence ID" value="MDN4489043.1"/>
    <property type="molecule type" value="Genomic_DNA"/>
</dbReference>
<accession>A0AAW7M2L2</accession>
<dbReference type="AlphaFoldDB" id="A0AAW7M2L2"/>
<comment type="caution">
    <text evidence="2">The sequence shown here is derived from an EMBL/GenBank/DDBJ whole genome shotgun (WGS) entry which is preliminary data.</text>
</comment>
<name>A0AAW7M2L2_9MICO</name>
<dbReference type="PANTHER" id="PTHR42307">
    <property type="entry name" value="PUP DEAMIDASE/DEPUPYLASE"/>
    <property type="match status" value="1"/>
</dbReference>
<proteinExistence type="inferred from homology"/>
<dbReference type="EC" id="3.5.1.119" evidence="2"/>
<gene>
    <name evidence="2" type="primary">dop</name>
    <name evidence="2" type="ORF">QQX10_12785</name>
</gene>
<dbReference type="GO" id="GO:0016811">
    <property type="term" value="F:hydrolase activity, acting on carbon-nitrogen (but not peptide) bonds, in linear amides"/>
    <property type="evidence" value="ECO:0007669"/>
    <property type="project" value="InterPro"/>
</dbReference>
<keyword evidence="2" id="KW-0378">Hydrolase</keyword>
<dbReference type="GO" id="GO:0010498">
    <property type="term" value="P:proteasomal protein catabolic process"/>
    <property type="evidence" value="ECO:0007669"/>
    <property type="project" value="InterPro"/>
</dbReference>
<dbReference type="RefSeq" id="WP_301121547.1">
    <property type="nucleotide sequence ID" value="NZ_JAUHPX010000009.1"/>
</dbReference>
<sequence>MRVVGIETEYGIVDPDEPRANPILLSSRLVAACRERAGEATTRWDYGGEDPLQDLRGFRRSRAGASADLLTDSPEFDPDAGTVTLRRRRGSWEDPAHLNAVLSNGARFYVDHAHPEYSGPEVTNARDAVIWDRAGDAIALAAAARYVEDNRERLELYKNNVDGKGASYGTHENFLVGRATDFELLARRLTPHLVTRQVFTGAGRVGLGQFGEDAGFQISQRADYIEAEVGLETTLRRPIVNTRDEPHATRSLYRRLHVILGDANLFDVATYLKVGTTALVLAAIEAEDERLDVLELATPVEAVQQVSRDLSLRARLELADGDDASALEIQRALLEICRSYATDAEEAAVIARWEQVLERLATDVWSAAREVEWVAKLQLLGRMRAKHATPEAPEGLRWDDARLAALDLQWSRLGDGLATRLAAAGAVERIGTEAEVAAAVATAPQDTRARLRGGVVAGRPDLVDAAGWSTVVLDRETDHGHLEVIHLDEPLRTTHPLLEPLLAGEPGA</sequence>
<evidence type="ECO:0000256" key="1">
    <source>
        <dbReference type="ARBA" id="ARBA00009114"/>
    </source>
</evidence>
<dbReference type="GO" id="GO:0005524">
    <property type="term" value="F:ATP binding"/>
    <property type="evidence" value="ECO:0007669"/>
    <property type="project" value="TreeGrafter"/>
</dbReference>
<dbReference type="NCBIfam" id="TIGR03688">
    <property type="entry name" value="depupylase_Dop"/>
    <property type="match status" value="1"/>
</dbReference>
<protein>
    <submittedName>
        <fullName evidence="2">Depupylase/deamidase Dop</fullName>
        <ecNumber evidence="2">3.5.1.119</ecNumber>
    </submittedName>
</protein>
<comment type="similarity">
    <text evidence="1">Belongs to the Pup ligase/Pup deamidase family. Pup deamidase subfamily.</text>
</comment>
<dbReference type="GO" id="GO:0070490">
    <property type="term" value="P:protein pupylation"/>
    <property type="evidence" value="ECO:0007669"/>
    <property type="project" value="TreeGrafter"/>
</dbReference>
<evidence type="ECO:0000313" key="3">
    <source>
        <dbReference type="Proteomes" id="UP001172737"/>
    </source>
</evidence>
<evidence type="ECO:0000313" key="2">
    <source>
        <dbReference type="EMBL" id="MDN4489043.1"/>
    </source>
</evidence>